<dbReference type="EMBL" id="CP054580">
    <property type="protein sequence ID" value="QKS23139.1"/>
    <property type="molecule type" value="Genomic_DNA"/>
</dbReference>
<organism evidence="1 2">
    <name type="scientific">Vreelandella titanicae</name>
    <dbReference type="NCBI Taxonomy" id="664683"/>
    <lineage>
        <taxon>Bacteria</taxon>
        <taxon>Pseudomonadati</taxon>
        <taxon>Pseudomonadota</taxon>
        <taxon>Gammaproteobacteria</taxon>
        <taxon>Oceanospirillales</taxon>
        <taxon>Halomonadaceae</taxon>
        <taxon>Vreelandella</taxon>
    </lineage>
</organism>
<dbReference type="Gene3D" id="2.180.10.10">
    <property type="entry name" value="RHS repeat-associated core"/>
    <property type="match status" value="1"/>
</dbReference>
<keyword evidence="2" id="KW-1185">Reference proteome</keyword>
<evidence type="ECO:0000313" key="2">
    <source>
        <dbReference type="Proteomes" id="UP000509761"/>
    </source>
</evidence>
<gene>
    <name evidence="1" type="ORF">FX987_00891</name>
</gene>
<dbReference type="Proteomes" id="UP000509761">
    <property type="component" value="Chromosome"/>
</dbReference>
<dbReference type="AlphaFoldDB" id="A0A653QA40"/>
<protein>
    <submittedName>
        <fullName evidence="1">Protein RhsD</fullName>
    </submittedName>
</protein>
<dbReference type="RefSeq" id="WP_022523822.1">
    <property type="nucleotide sequence ID" value="NZ_CP054580.1"/>
</dbReference>
<evidence type="ECO:0000313" key="1">
    <source>
        <dbReference type="EMBL" id="QKS23139.1"/>
    </source>
</evidence>
<accession>A0A653QA40</accession>
<dbReference type="GeneID" id="69284633"/>
<name>A0A653QA40_9GAMM</name>
<proteinExistence type="predicted"/>
<accession>A0A6N0YUK2</accession>
<reference evidence="1 2" key="1">
    <citation type="submission" date="2019-12" db="EMBL/GenBank/DDBJ databases">
        <title>Genome sequencing and assembly of endphytes of Porphyra tenera.</title>
        <authorList>
            <person name="Park J.M."/>
            <person name="Shin R."/>
            <person name="Jo S.H."/>
        </authorList>
    </citation>
    <scope>NUCLEOTIDE SEQUENCE [LARGE SCALE GENOMIC DNA]</scope>
    <source>
        <strain evidence="1 2">GPM3</strain>
    </source>
</reference>
<sequence>MTARIAYHASELGATREATYRYDGLGRRISKTVRHTNGTTHYGWDGDRIVREDTDNQRTTVVYEPGSFVPMLRIDVTQQG</sequence>